<dbReference type="EC" id="3.6.1.1" evidence="2"/>
<dbReference type="SMART" id="SM00116">
    <property type="entry name" value="CBS"/>
    <property type="match status" value="2"/>
</dbReference>
<dbReference type="InterPro" id="IPR038222">
    <property type="entry name" value="DHHA2_dom_sf"/>
</dbReference>
<dbReference type="PROSITE" id="PS51371">
    <property type="entry name" value="CBS"/>
    <property type="match status" value="2"/>
</dbReference>
<reference evidence="11" key="1">
    <citation type="journal article" date="2010" name="Stand. Genomic Sci.">
        <title>Complete genome sequence of 'Thermobaculum terrenum' type strain (YNP1).</title>
        <authorList>
            <person name="Kiss H."/>
            <person name="Cleland D."/>
            <person name="Lapidus A."/>
            <person name="Lucas S."/>
            <person name="Glavina Del Rio T."/>
            <person name="Nolan M."/>
            <person name="Tice H."/>
            <person name="Han C."/>
            <person name="Goodwin L."/>
            <person name="Pitluck S."/>
            <person name="Liolios K."/>
            <person name="Ivanova N."/>
            <person name="Mavromatis K."/>
            <person name="Ovchinnikova G."/>
            <person name="Pati A."/>
            <person name="Chen A."/>
            <person name="Palaniappan K."/>
            <person name="Land M."/>
            <person name="Hauser L."/>
            <person name="Chang Y."/>
            <person name="Jeffries C."/>
            <person name="Lu M."/>
            <person name="Brettin T."/>
            <person name="Detter J."/>
            <person name="Goker M."/>
            <person name="Tindall B."/>
            <person name="Beck B."/>
            <person name="McDermott T."/>
            <person name="Woyke T."/>
            <person name="Bristow J."/>
            <person name="Eisen J."/>
            <person name="Markowitz V."/>
            <person name="Hugenholtz P."/>
            <person name="Kyrpides N."/>
            <person name="Klenk H."/>
            <person name="Cheng J."/>
        </authorList>
    </citation>
    <scope>NUCLEOTIDE SEQUENCE [LARGE SCALE GENOMIC DNA]</scope>
    <source>
        <strain evidence="11">ATCC BAA-798 / YNP1</strain>
    </source>
</reference>
<dbReference type="InterPro" id="IPR046342">
    <property type="entry name" value="CBS_dom_sf"/>
</dbReference>
<dbReference type="Gene3D" id="3.40.1390.20">
    <property type="entry name" value="HprK N-terminal domain-like"/>
    <property type="match status" value="1"/>
</dbReference>
<dbReference type="Gene3D" id="3.10.310.20">
    <property type="entry name" value="DHHA2 domain"/>
    <property type="match status" value="1"/>
</dbReference>
<dbReference type="Pfam" id="PF01368">
    <property type="entry name" value="DHH"/>
    <property type="match status" value="1"/>
</dbReference>
<accession>D1CCV3</accession>
<dbReference type="STRING" id="525904.Tter_1712"/>
<protein>
    <recommendedName>
        <fullName evidence="2">inorganic diphosphatase</fullName>
        <ecNumber evidence="2">3.6.1.1</ecNumber>
    </recommendedName>
    <alternativeName>
        <fullName evidence="6">Pyrophosphate phospho-hydrolase</fullName>
    </alternativeName>
</protein>
<dbReference type="PANTHER" id="PTHR12112:SF22">
    <property type="entry name" value="MANGANESE-DEPENDENT INORGANIC PYROPHOSPHATASE-RELATED"/>
    <property type="match status" value="1"/>
</dbReference>
<dbReference type="InterPro" id="IPR001667">
    <property type="entry name" value="DDH_dom"/>
</dbReference>
<dbReference type="Pfam" id="PF02833">
    <property type="entry name" value="DHHA2"/>
    <property type="match status" value="1"/>
</dbReference>
<dbReference type="Gene3D" id="3.90.1640.10">
    <property type="entry name" value="inorganic pyrophosphatase (n-terminal core)"/>
    <property type="match status" value="2"/>
</dbReference>
<feature type="domain" description="CBS" evidence="9">
    <location>
        <begin position="74"/>
        <end position="128"/>
    </location>
</feature>
<dbReference type="Pfam" id="PF00571">
    <property type="entry name" value="CBS"/>
    <property type="match status" value="2"/>
</dbReference>
<dbReference type="GO" id="GO:0004427">
    <property type="term" value="F:inorganic diphosphate phosphatase activity"/>
    <property type="evidence" value="ECO:0007669"/>
    <property type="project" value="UniProtKB-EC"/>
</dbReference>
<sequence length="542" mass="60009">MGNPIYVIGHRNPDTDTIVSAIGYADLKQRSEELDTKPVRLGDLSAETAFVLDRFGVEIPELISDVYTRVSDVMNRAPQYLKASHTIREAGRVIQDKRIVPVVDDQHRLIGVLTLDDVAARYLQELDLSGGAQLKLSYDRIVRTLEAEVLTGTPEGDWQGRVSVAAMATSTIQQRLQPGDMVVVGNRKDVQELAISRGAACVIVVGNLRPDKSVIDFARSRGTLLLLTPHDSYRVTRLLNLSVAVEEVMRREAPTADPDDPASEAASLLSTTATTALPVVDSDRKLVGIVTRSDLLRFKGKQVILVDHNHRSQAVEGLEQAQILEIIDHHNLGDLHTPEPIFMKLEPVGSTSTIVAEMYRDRGITPSPQIAGILLSGIISDTLLFRSPTSTPRDETAGRWLADVASVEPQELAYAMFKANSNYDQKTPIQILESNLKIYDWNGNKVGIGQAETVDIDFFKQHKQDFLSQMQKFKHEKGLNYLLFLATDILDQSSILFVPEEDEEQIVTKAFGAHPREGTAYLKGVVSRKKQVVPPLARVLEK</sequence>
<dbReference type="NCBIfam" id="NF011443">
    <property type="entry name" value="PRK14869.1-5"/>
    <property type="match status" value="1"/>
</dbReference>
<comment type="catalytic activity">
    <reaction evidence="7">
        <text>diphosphate + H2O = 2 phosphate + H(+)</text>
        <dbReference type="Rhea" id="RHEA:24576"/>
        <dbReference type="ChEBI" id="CHEBI:15377"/>
        <dbReference type="ChEBI" id="CHEBI:15378"/>
        <dbReference type="ChEBI" id="CHEBI:33019"/>
        <dbReference type="ChEBI" id="CHEBI:43474"/>
        <dbReference type="EC" id="3.6.1.1"/>
    </reaction>
</comment>
<dbReference type="PANTHER" id="PTHR12112">
    <property type="entry name" value="BNIP - RELATED"/>
    <property type="match status" value="1"/>
</dbReference>
<dbReference type="FunFam" id="3.90.1640.10:FF:000001">
    <property type="entry name" value="Probable manganese-dependent inorganic pyrophosphatase"/>
    <property type="match status" value="1"/>
</dbReference>
<evidence type="ECO:0000259" key="9">
    <source>
        <dbReference type="PROSITE" id="PS51371"/>
    </source>
</evidence>
<dbReference type="Proteomes" id="UP000000323">
    <property type="component" value="Chromosome 1"/>
</dbReference>
<name>D1CCV3_THET1</name>
<keyword evidence="4 10" id="KW-0378">Hydrolase</keyword>
<dbReference type="SUPFAM" id="SSF64182">
    <property type="entry name" value="DHH phosphoesterases"/>
    <property type="match status" value="1"/>
</dbReference>
<keyword evidence="8" id="KW-0129">CBS domain</keyword>
<comment type="cofactor">
    <cofactor evidence="1">
        <name>Mn(2+)</name>
        <dbReference type="ChEBI" id="CHEBI:29035"/>
    </cofactor>
</comment>
<dbReference type="InterPro" id="IPR004097">
    <property type="entry name" value="DHHA2"/>
</dbReference>
<dbReference type="SMART" id="SM01131">
    <property type="entry name" value="DHHA2"/>
    <property type="match status" value="1"/>
</dbReference>
<evidence type="ECO:0000256" key="1">
    <source>
        <dbReference type="ARBA" id="ARBA00001936"/>
    </source>
</evidence>
<evidence type="ECO:0000256" key="5">
    <source>
        <dbReference type="ARBA" id="ARBA00023211"/>
    </source>
</evidence>
<dbReference type="GO" id="GO:0005737">
    <property type="term" value="C:cytoplasm"/>
    <property type="evidence" value="ECO:0007669"/>
    <property type="project" value="InterPro"/>
</dbReference>
<dbReference type="InterPro" id="IPR038763">
    <property type="entry name" value="DHH_sf"/>
</dbReference>
<evidence type="ECO:0000256" key="2">
    <source>
        <dbReference type="ARBA" id="ARBA00012146"/>
    </source>
</evidence>
<keyword evidence="11" id="KW-1185">Reference proteome</keyword>
<evidence type="ECO:0000256" key="3">
    <source>
        <dbReference type="ARBA" id="ARBA00022723"/>
    </source>
</evidence>
<dbReference type="InterPro" id="IPR010766">
    <property type="entry name" value="DRTGG"/>
</dbReference>
<evidence type="ECO:0000313" key="11">
    <source>
        <dbReference type="Proteomes" id="UP000000323"/>
    </source>
</evidence>
<organism evidence="10 11">
    <name type="scientific">Thermobaculum terrenum (strain ATCC BAA-798 / CCMEE 7001 / YNP1)</name>
    <dbReference type="NCBI Taxonomy" id="525904"/>
    <lineage>
        <taxon>Bacteria</taxon>
        <taxon>Bacillati</taxon>
        <taxon>Chloroflexota</taxon>
        <taxon>Chloroflexia</taxon>
        <taxon>Candidatus Thermobaculales</taxon>
        <taxon>Candidatus Thermobaculaceae</taxon>
        <taxon>Thermobaculum</taxon>
    </lineage>
</organism>
<feature type="domain" description="CBS" evidence="9">
    <location>
        <begin position="249"/>
        <end position="306"/>
    </location>
</feature>
<evidence type="ECO:0000256" key="7">
    <source>
        <dbReference type="ARBA" id="ARBA00047820"/>
    </source>
</evidence>
<proteinExistence type="predicted"/>
<dbReference type="SUPFAM" id="SSF54631">
    <property type="entry name" value="CBS-domain pair"/>
    <property type="match status" value="1"/>
</dbReference>
<gene>
    <name evidence="10" type="ordered locus">Tter_1712</name>
</gene>
<dbReference type="RefSeq" id="WP_012875652.1">
    <property type="nucleotide sequence ID" value="NC_013525.1"/>
</dbReference>
<evidence type="ECO:0000256" key="8">
    <source>
        <dbReference type="PROSITE-ProRule" id="PRU00703"/>
    </source>
</evidence>
<dbReference type="KEGG" id="ttr:Tter_1712"/>
<dbReference type="OrthoDB" id="9766150at2"/>
<evidence type="ECO:0000313" key="10">
    <source>
        <dbReference type="EMBL" id="ACZ42618.1"/>
    </source>
</evidence>
<keyword evidence="3" id="KW-0479">Metal-binding</keyword>
<dbReference type="InterPro" id="IPR000644">
    <property type="entry name" value="CBS_dom"/>
</dbReference>
<evidence type="ECO:0000256" key="4">
    <source>
        <dbReference type="ARBA" id="ARBA00022801"/>
    </source>
</evidence>
<dbReference type="AlphaFoldDB" id="D1CCV3"/>
<dbReference type="eggNOG" id="COG1227">
    <property type="taxonomic scope" value="Bacteria"/>
</dbReference>
<dbReference type="NCBIfam" id="NF011442">
    <property type="entry name" value="PRK14869.1-4"/>
    <property type="match status" value="1"/>
</dbReference>
<dbReference type="GO" id="GO:0046872">
    <property type="term" value="F:metal ion binding"/>
    <property type="evidence" value="ECO:0007669"/>
    <property type="project" value="UniProtKB-KW"/>
</dbReference>
<dbReference type="CDD" id="cd02205">
    <property type="entry name" value="CBS_pair_SF"/>
    <property type="match status" value="1"/>
</dbReference>
<evidence type="ECO:0000256" key="6">
    <source>
        <dbReference type="ARBA" id="ARBA00032535"/>
    </source>
</evidence>
<dbReference type="Pfam" id="PF07085">
    <property type="entry name" value="DRTGG"/>
    <property type="match status" value="1"/>
</dbReference>
<dbReference type="HOGENOM" id="CLU_025243_1_0_0"/>
<dbReference type="SUPFAM" id="SSF75138">
    <property type="entry name" value="HprK N-terminal domain-like"/>
    <property type="match status" value="1"/>
</dbReference>
<keyword evidence="5" id="KW-0464">Manganese</keyword>
<dbReference type="EMBL" id="CP001825">
    <property type="protein sequence ID" value="ACZ42618.1"/>
    <property type="molecule type" value="Genomic_DNA"/>
</dbReference>
<dbReference type="InterPro" id="IPR028979">
    <property type="entry name" value="Ser_kin/Pase_Hpr-like_N_sf"/>
</dbReference>